<dbReference type="NCBIfam" id="TIGR00277">
    <property type="entry name" value="HDIG"/>
    <property type="match status" value="1"/>
</dbReference>
<dbReference type="Pfam" id="PF01966">
    <property type="entry name" value="HD"/>
    <property type="match status" value="1"/>
</dbReference>
<gene>
    <name evidence="2" type="ORF">SAMN02745220_02480</name>
</gene>
<organism evidence="2 3">
    <name type="scientific">Desulfopila aestuarii DSM 18488</name>
    <dbReference type="NCBI Taxonomy" id="1121416"/>
    <lineage>
        <taxon>Bacteria</taxon>
        <taxon>Pseudomonadati</taxon>
        <taxon>Thermodesulfobacteriota</taxon>
        <taxon>Desulfobulbia</taxon>
        <taxon>Desulfobulbales</taxon>
        <taxon>Desulfocapsaceae</taxon>
        <taxon>Desulfopila</taxon>
    </lineage>
</organism>
<protein>
    <submittedName>
        <fullName evidence="2">HDIG domain-containing protein</fullName>
    </submittedName>
</protein>
<evidence type="ECO:0000313" key="2">
    <source>
        <dbReference type="EMBL" id="SHO48815.1"/>
    </source>
</evidence>
<dbReference type="STRING" id="1121416.SAMN02745220_02480"/>
<dbReference type="AlphaFoldDB" id="A0A1M7Y849"/>
<dbReference type="RefSeq" id="WP_073613775.1">
    <property type="nucleotide sequence ID" value="NZ_FRFE01000011.1"/>
</dbReference>
<dbReference type="EMBL" id="FRFE01000011">
    <property type="protein sequence ID" value="SHO48815.1"/>
    <property type="molecule type" value="Genomic_DNA"/>
</dbReference>
<dbReference type="Proteomes" id="UP000184603">
    <property type="component" value="Unassembled WGS sequence"/>
</dbReference>
<name>A0A1M7Y849_9BACT</name>
<reference evidence="2 3" key="1">
    <citation type="submission" date="2016-12" db="EMBL/GenBank/DDBJ databases">
        <authorList>
            <person name="Song W.-J."/>
            <person name="Kurnit D.M."/>
        </authorList>
    </citation>
    <scope>NUCLEOTIDE SEQUENCE [LARGE SCALE GENOMIC DNA]</scope>
    <source>
        <strain evidence="2 3">DSM 18488</strain>
    </source>
</reference>
<dbReference type="PANTHER" id="PTHR38659:SF1">
    <property type="entry name" value="METAL DEPENDENT PHOSPHOHYDROLASE"/>
    <property type="match status" value="1"/>
</dbReference>
<dbReference type="InterPro" id="IPR006675">
    <property type="entry name" value="HDIG_dom"/>
</dbReference>
<dbReference type="Gene3D" id="1.10.3210.10">
    <property type="entry name" value="Hypothetical protein af1432"/>
    <property type="match status" value="1"/>
</dbReference>
<proteinExistence type="predicted"/>
<keyword evidence="3" id="KW-1185">Reference proteome</keyword>
<dbReference type="SUPFAM" id="SSF109604">
    <property type="entry name" value="HD-domain/PDEase-like"/>
    <property type="match status" value="1"/>
</dbReference>
<sequence>MGYGIERDAALALVREHLQNENLVNHSLASEAVLRAMARKLGHDEDKWGLAGLLHDLDAESEPDLATHTTKTVAILTEKGVDAEIIEAIRLHNLEPYPGASRTTPLQHSLAAGETITGLVTAAALVRPDRQLGSVKVKSITKRYKERAFARGANREIIAECELVGIPLTDFCGLSLEAMQEIAGEIGL</sequence>
<evidence type="ECO:0000313" key="3">
    <source>
        <dbReference type="Proteomes" id="UP000184603"/>
    </source>
</evidence>
<evidence type="ECO:0000259" key="1">
    <source>
        <dbReference type="Pfam" id="PF01966"/>
    </source>
</evidence>
<feature type="domain" description="HD" evidence="1">
    <location>
        <begin position="24"/>
        <end position="96"/>
    </location>
</feature>
<dbReference type="OrthoDB" id="9801160at2"/>
<dbReference type="PANTHER" id="PTHR38659">
    <property type="entry name" value="METAL-DEPENDENT PHOSPHOHYDROLASE"/>
    <property type="match status" value="1"/>
</dbReference>
<dbReference type="InterPro" id="IPR006674">
    <property type="entry name" value="HD_domain"/>
</dbReference>
<accession>A0A1M7Y849</accession>